<keyword evidence="2 4" id="KW-0479">Metal-binding</keyword>
<dbReference type="InterPro" id="IPR009056">
    <property type="entry name" value="Cyt_c-like_dom"/>
</dbReference>
<organism evidence="7 8">
    <name type="scientific">Pelagibacterium luteolum</name>
    <dbReference type="NCBI Taxonomy" id="440168"/>
    <lineage>
        <taxon>Bacteria</taxon>
        <taxon>Pseudomonadati</taxon>
        <taxon>Pseudomonadota</taxon>
        <taxon>Alphaproteobacteria</taxon>
        <taxon>Hyphomicrobiales</taxon>
        <taxon>Devosiaceae</taxon>
        <taxon>Pelagibacterium</taxon>
    </lineage>
</organism>
<keyword evidence="5" id="KW-0732">Signal</keyword>
<dbReference type="STRING" id="440168.SAMN04487974_10667"/>
<name>A0A1G7WCM6_9HYPH</name>
<evidence type="ECO:0000256" key="3">
    <source>
        <dbReference type="ARBA" id="ARBA00023004"/>
    </source>
</evidence>
<keyword evidence="3 4" id="KW-0408">Iron</keyword>
<dbReference type="SUPFAM" id="SSF46626">
    <property type="entry name" value="Cytochrome c"/>
    <property type="match status" value="1"/>
</dbReference>
<evidence type="ECO:0000313" key="7">
    <source>
        <dbReference type="EMBL" id="SDG69736.1"/>
    </source>
</evidence>
<evidence type="ECO:0000256" key="4">
    <source>
        <dbReference type="PROSITE-ProRule" id="PRU00433"/>
    </source>
</evidence>
<gene>
    <name evidence="7" type="ORF">SAMN04487974_10667</name>
</gene>
<evidence type="ECO:0000259" key="6">
    <source>
        <dbReference type="PROSITE" id="PS51007"/>
    </source>
</evidence>
<keyword evidence="1 4" id="KW-0349">Heme</keyword>
<dbReference type="GO" id="GO:0020037">
    <property type="term" value="F:heme binding"/>
    <property type="evidence" value="ECO:0007669"/>
    <property type="project" value="InterPro"/>
</dbReference>
<dbReference type="EMBL" id="FNCS01000006">
    <property type="protein sequence ID" value="SDG69736.1"/>
    <property type="molecule type" value="Genomic_DNA"/>
</dbReference>
<evidence type="ECO:0000256" key="5">
    <source>
        <dbReference type="SAM" id="SignalP"/>
    </source>
</evidence>
<dbReference type="AlphaFoldDB" id="A0A1G7WCM6"/>
<feature type="signal peptide" evidence="5">
    <location>
        <begin position="1"/>
        <end position="26"/>
    </location>
</feature>
<accession>A0A1G7WCM6</accession>
<feature type="chain" id="PRO_5011517839" evidence="5">
    <location>
        <begin position="27"/>
        <end position="151"/>
    </location>
</feature>
<dbReference type="Proteomes" id="UP000199495">
    <property type="component" value="Unassembled WGS sequence"/>
</dbReference>
<dbReference type="PROSITE" id="PS51007">
    <property type="entry name" value="CYTC"/>
    <property type="match status" value="1"/>
</dbReference>
<proteinExistence type="predicted"/>
<dbReference type="RefSeq" id="WP_176762628.1">
    <property type="nucleotide sequence ID" value="NZ_FNCS01000006.1"/>
</dbReference>
<dbReference type="Pfam" id="PF13442">
    <property type="entry name" value="Cytochrome_CBB3"/>
    <property type="match status" value="1"/>
</dbReference>
<dbReference type="InterPro" id="IPR036909">
    <property type="entry name" value="Cyt_c-like_dom_sf"/>
</dbReference>
<evidence type="ECO:0000313" key="8">
    <source>
        <dbReference type="Proteomes" id="UP000199495"/>
    </source>
</evidence>
<keyword evidence="8" id="KW-1185">Reference proteome</keyword>
<dbReference type="Gene3D" id="1.10.760.10">
    <property type="entry name" value="Cytochrome c-like domain"/>
    <property type="match status" value="1"/>
</dbReference>
<dbReference type="GO" id="GO:0046872">
    <property type="term" value="F:metal ion binding"/>
    <property type="evidence" value="ECO:0007669"/>
    <property type="project" value="UniProtKB-KW"/>
</dbReference>
<evidence type="ECO:0000256" key="1">
    <source>
        <dbReference type="ARBA" id="ARBA00022617"/>
    </source>
</evidence>
<sequence length="151" mass="15778">MGYRAIFGSAAAFVLLAGGAWGTANAQDGAAATDDAGQMVSFTQEQVASGQREYVRSCQDCHGANLNDGEFGGPPLVGFYFREKWYPIGVAGLFGFTASAMPPDRPGALSDETYANLVAFILSENGIEAGDTPMPADMAALAELSLPENEE</sequence>
<dbReference type="GO" id="GO:0009055">
    <property type="term" value="F:electron transfer activity"/>
    <property type="evidence" value="ECO:0007669"/>
    <property type="project" value="InterPro"/>
</dbReference>
<feature type="domain" description="Cytochrome c" evidence="6">
    <location>
        <begin position="45"/>
        <end position="125"/>
    </location>
</feature>
<reference evidence="7 8" key="1">
    <citation type="submission" date="2016-10" db="EMBL/GenBank/DDBJ databases">
        <authorList>
            <person name="de Groot N.N."/>
        </authorList>
    </citation>
    <scope>NUCLEOTIDE SEQUENCE [LARGE SCALE GENOMIC DNA]</scope>
    <source>
        <strain evidence="7 8">CGMCC 1.10267</strain>
    </source>
</reference>
<evidence type="ECO:0000256" key="2">
    <source>
        <dbReference type="ARBA" id="ARBA00022723"/>
    </source>
</evidence>
<protein>
    <submittedName>
        <fullName evidence="7">Cytochrome C oxidase, cbb3-type, subunit III</fullName>
    </submittedName>
</protein>